<evidence type="ECO:0000256" key="1">
    <source>
        <dbReference type="SAM" id="MobiDB-lite"/>
    </source>
</evidence>
<proteinExistence type="predicted"/>
<dbReference type="Proteomes" id="UP000199207">
    <property type="component" value="Unassembled WGS sequence"/>
</dbReference>
<dbReference type="EMBL" id="FOLM01000001">
    <property type="protein sequence ID" value="SFB91198.1"/>
    <property type="molecule type" value="Genomic_DNA"/>
</dbReference>
<dbReference type="RefSeq" id="WP_093836902.1">
    <property type="nucleotide sequence ID" value="NZ_FOLM01000001.1"/>
</dbReference>
<feature type="transmembrane region" description="Helical" evidence="2">
    <location>
        <begin position="61"/>
        <end position="85"/>
    </location>
</feature>
<dbReference type="AlphaFoldDB" id="A0A1I1F0B5"/>
<dbReference type="OrthoDB" id="4334528at2"/>
<reference evidence="3 4" key="1">
    <citation type="submission" date="2016-10" db="EMBL/GenBank/DDBJ databases">
        <authorList>
            <person name="de Groot N.N."/>
        </authorList>
    </citation>
    <scope>NUCLEOTIDE SEQUENCE [LARGE SCALE GENOMIC DNA]</scope>
    <source>
        <strain evidence="3 4">CGMCC 4.5739</strain>
    </source>
</reference>
<keyword evidence="2" id="KW-1133">Transmembrane helix</keyword>
<feature type="region of interest" description="Disordered" evidence="1">
    <location>
        <begin position="88"/>
        <end position="109"/>
    </location>
</feature>
<keyword evidence="2" id="KW-0812">Transmembrane</keyword>
<evidence type="ECO:0000313" key="3">
    <source>
        <dbReference type="EMBL" id="SFB91198.1"/>
    </source>
</evidence>
<evidence type="ECO:0000313" key="4">
    <source>
        <dbReference type="Proteomes" id="UP000199207"/>
    </source>
</evidence>
<accession>A0A1I1F0B5</accession>
<dbReference type="STRING" id="910347.SAMN05421773_101489"/>
<protein>
    <submittedName>
        <fullName evidence="3">Uncharacterized protein</fullName>
    </submittedName>
</protein>
<gene>
    <name evidence="3" type="ORF">SAMN05421773_101489</name>
</gene>
<name>A0A1I1F0B5_9ACTN</name>
<evidence type="ECO:0000256" key="2">
    <source>
        <dbReference type="SAM" id="Phobius"/>
    </source>
</evidence>
<keyword evidence="4" id="KW-1185">Reference proteome</keyword>
<sequence>MYWEILGSLALGTAVSWSALRRLPHRFPHHRHLTLATGPVSALTGALLVQAVLGAPDGRPLASLASVATLAGALVMTVALLSLLFRPGPAGLRPRAAPERRPAVSPRLG</sequence>
<keyword evidence="2" id="KW-0472">Membrane</keyword>
<feature type="transmembrane region" description="Helical" evidence="2">
    <location>
        <begin position="35"/>
        <end position="55"/>
    </location>
</feature>
<organism evidence="3 4">
    <name type="scientific">Streptomyces aidingensis</name>
    <dbReference type="NCBI Taxonomy" id="910347"/>
    <lineage>
        <taxon>Bacteria</taxon>
        <taxon>Bacillati</taxon>
        <taxon>Actinomycetota</taxon>
        <taxon>Actinomycetes</taxon>
        <taxon>Kitasatosporales</taxon>
        <taxon>Streptomycetaceae</taxon>
        <taxon>Streptomyces</taxon>
    </lineage>
</organism>